<feature type="region of interest" description="Disordered" evidence="1">
    <location>
        <begin position="214"/>
        <end position="240"/>
    </location>
</feature>
<feature type="compositionally biased region" description="Acidic residues" evidence="1">
    <location>
        <begin position="230"/>
        <end position="240"/>
    </location>
</feature>
<dbReference type="EMBL" id="LAZR01000320">
    <property type="protein sequence ID" value="KKN74770.1"/>
    <property type="molecule type" value="Genomic_DNA"/>
</dbReference>
<evidence type="ECO:0000256" key="1">
    <source>
        <dbReference type="SAM" id="MobiDB-lite"/>
    </source>
</evidence>
<feature type="compositionally biased region" description="Polar residues" evidence="1">
    <location>
        <begin position="214"/>
        <end position="229"/>
    </location>
</feature>
<accession>A0A0F9T0L3</accession>
<comment type="caution">
    <text evidence="2">The sequence shown here is derived from an EMBL/GenBank/DDBJ whole genome shotgun (WGS) entry which is preliminary data.</text>
</comment>
<name>A0A0F9T0L3_9ZZZZ</name>
<dbReference type="AlphaFoldDB" id="A0A0F9T0L3"/>
<protein>
    <submittedName>
        <fullName evidence="2">Uncharacterized protein</fullName>
    </submittedName>
</protein>
<proteinExistence type="predicted"/>
<sequence length="341" mass="36794">MAWTRAGQIGAEHNDIAEWLLNGSTQPTVSSTKKQTGTYSVRYTTGTDSVGKSFTAATQIRAGVWLNHNSSSITSSSRRAWIFRWGAADGVRWNNYGDLLELVVNSSVVDSITDVTGNFTNVDQWFHCGIVIKCHASTGWASFYLDGTKILTATSVNTGSSLAAIYFGGKVSIGWLPYAYFDDFYVDTASGGEADVFVPLRQFGWRIAGGNGTNSEWNGSDGNQVNNFEQVDEDPPDDDTTYNYTGASGNQDSYNTTSYSILAGYIQTAEIASVLARKTGSGEQLKVGFDDGVAQSLSGAQDLSADYSVIWSRHTTQPDSTSWNEADGNAMEVLLESAGSY</sequence>
<organism evidence="2">
    <name type="scientific">marine sediment metagenome</name>
    <dbReference type="NCBI Taxonomy" id="412755"/>
    <lineage>
        <taxon>unclassified sequences</taxon>
        <taxon>metagenomes</taxon>
        <taxon>ecological metagenomes</taxon>
    </lineage>
</organism>
<evidence type="ECO:0000313" key="2">
    <source>
        <dbReference type="EMBL" id="KKN74770.1"/>
    </source>
</evidence>
<reference evidence="2" key="1">
    <citation type="journal article" date="2015" name="Nature">
        <title>Complex archaea that bridge the gap between prokaryotes and eukaryotes.</title>
        <authorList>
            <person name="Spang A."/>
            <person name="Saw J.H."/>
            <person name="Jorgensen S.L."/>
            <person name="Zaremba-Niedzwiedzka K."/>
            <person name="Martijn J."/>
            <person name="Lind A.E."/>
            <person name="van Eijk R."/>
            <person name="Schleper C."/>
            <person name="Guy L."/>
            <person name="Ettema T.J."/>
        </authorList>
    </citation>
    <scope>NUCLEOTIDE SEQUENCE</scope>
</reference>
<gene>
    <name evidence="2" type="ORF">LCGC14_0386630</name>
</gene>